<protein>
    <submittedName>
        <fullName evidence="2">Uncharacterized protein</fullName>
    </submittedName>
</protein>
<dbReference type="Proteomes" id="UP001146351">
    <property type="component" value="Unassembled WGS sequence"/>
</dbReference>
<dbReference type="PANTHER" id="PTHR37535:SF3">
    <property type="entry name" value="FLUG DOMAIN-CONTAINING PROTEIN"/>
    <property type="match status" value="1"/>
</dbReference>
<evidence type="ECO:0000313" key="3">
    <source>
        <dbReference type="Proteomes" id="UP001146351"/>
    </source>
</evidence>
<name>A0A9W9LHD0_9EURO</name>
<keyword evidence="3" id="KW-1185">Reference proteome</keyword>
<feature type="compositionally biased region" description="Polar residues" evidence="1">
    <location>
        <begin position="815"/>
        <end position="831"/>
    </location>
</feature>
<reference evidence="2" key="1">
    <citation type="submission" date="2022-11" db="EMBL/GenBank/DDBJ databases">
        <authorList>
            <person name="Petersen C."/>
        </authorList>
    </citation>
    <scope>NUCLEOTIDE SEQUENCE</scope>
    <source>
        <strain evidence="2">IBT 21917</strain>
    </source>
</reference>
<dbReference type="EMBL" id="JAPQKO010000006">
    <property type="protein sequence ID" value="KAJ5155725.1"/>
    <property type="molecule type" value="Genomic_DNA"/>
</dbReference>
<accession>A0A9W9LHD0</accession>
<sequence>MGRRLFFSNKDEIAKEKRREQLRKSGYVFGAHANEDCKREKDKRIPKTKRTYRQYLKLWMDFVEQYGIEGYKMGPGCATPDHTLFKEFLRWYSHGAKGKISKNGRPVMTSVLNCAERVFGGFEEIMEVKIPKEDRIEIFNWIRRTLTDNEKTIENVEIPDHSFTKKDFLRVLSSMWQADHRRFMPGLLKAIIMLALQLYLFTGARIGAFIPAHEDKDERGLRYKHIDLVLFPSSSAPWKVEWKVNQVWLKNNRNPEYTVFGIGIRDTKRPQFAAGYVLLAIALQHGALFGIRTVEDLAKYDLSSGRPIELRWKDEYLEKPVLRNVTAEGPQDVPLHKERFCELLRGIVTTAGYSKAVTVHKIRKYLGSVIEVSAVLGEGEQSNHIEYFQGFERFYERGFPGELPAEIEANILQKPEILDIKSRIEQLESQNADKESINAERLNYKKTVIRHRLFELKEYQTRWVRERRDQRILNRGKEEPLMLENEVCTRAQALVMPELSRIATLMSSNVLGTLTWFIFLAKVLFKDSAPQDAAKKKLQESNVRFCYQCMKWFTSRQWRDHCDAHLQSWDSQYCEVITYRHTVIRPGYCPFCLWNVELHAEDRLDFWLNSGNLRQHIEEQHMRGIQWSTTKPACGCAQTFDNERGLRHHLHDAHGLNKAIWLNPKPPRKRKRHCKAEARNSSTEEQDERPRKIRFYHFPPPRLHHEYQLSNHIFVPVPALLSFVEEHPEQYYCPDVTDKTSTGSRSNSVTTCFSAVNSPLNSRLTPPGLEVIDPKILEPLVFDEAKGQKSCEQVAVQLDSLTLSSTECDAKEMSSSRSTGPQSPVQDSASEQPADCAYDDQNEIEKTSQGDEHTSPSGSKVVTAEGRGANHFQIKAKRSRLNSPCDAQAYGTPSCESVTRVKSRERTRQQPNDSNPYNARKLNAKERRELLKLKGQNLTLRQIGSRFADIDTAVLRQAWLDLKPPQRCTRSRANRQERRVHAG</sequence>
<dbReference type="AlphaFoldDB" id="A0A9W9LHD0"/>
<evidence type="ECO:0000313" key="2">
    <source>
        <dbReference type="EMBL" id="KAJ5155725.1"/>
    </source>
</evidence>
<dbReference type="InterPro" id="IPR021842">
    <property type="entry name" value="DUF3435"/>
</dbReference>
<dbReference type="PANTHER" id="PTHR37535">
    <property type="entry name" value="FLUG DOMAIN PROTEIN"/>
    <property type="match status" value="1"/>
</dbReference>
<feature type="region of interest" description="Disordered" evidence="1">
    <location>
        <begin position="663"/>
        <end position="691"/>
    </location>
</feature>
<dbReference type="Pfam" id="PF11917">
    <property type="entry name" value="DUF3435"/>
    <property type="match status" value="1"/>
</dbReference>
<organism evidence="2 3">
    <name type="scientific">Penicillium capsulatum</name>
    <dbReference type="NCBI Taxonomy" id="69766"/>
    <lineage>
        <taxon>Eukaryota</taxon>
        <taxon>Fungi</taxon>
        <taxon>Dikarya</taxon>
        <taxon>Ascomycota</taxon>
        <taxon>Pezizomycotina</taxon>
        <taxon>Eurotiomycetes</taxon>
        <taxon>Eurotiomycetidae</taxon>
        <taxon>Eurotiales</taxon>
        <taxon>Aspergillaceae</taxon>
        <taxon>Penicillium</taxon>
    </lineage>
</organism>
<gene>
    <name evidence="2" type="ORF">N7492_008528</name>
</gene>
<comment type="caution">
    <text evidence="2">The sequence shown here is derived from an EMBL/GenBank/DDBJ whole genome shotgun (WGS) entry which is preliminary data.</text>
</comment>
<evidence type="ECO:0000256" key="1">
    <source>
        <dbReference type="SAM" id="MobiDB-lite"/>
    </source>
</evidence>
<dbReference type="OrthoDB" id="4347435at2759"/>
<reference evidence="2" key="2">
    <citation type="journal article" date="2023" name="IMA Fungus">
        <title>Comparative genomic study of the Penicillium genus elucidates a diverse pangenome and 15 lateral gene transfer events.</title>
        <authorList>
            <person name="Petersen C."/>
            <person name="Sorensen T."/>
            <person name="Nielsen M.R."/>
            <person name="Sondergaard T.E."/>
            <person name="Sorensen J.L."/>
            <person name="Fitzpatrick D.A."/>
            <person name="Frisvad J.C."/>
            <person name="Nielsen K.L."/>
        </authorList>
    </citation>
    <scope>NUCLEOTIDE SEQUENCE</scope>
    <source>
        <strain evidence="2">IBT 21917</strain>
    </source>
</reference>
<proteinExistence type="predicted"/>
<feature type="compositionally biased region" description="Basic and acidic residues" evidence="1">
    <location>
        <begin position="843"/>
        <end position="854"/>
    </location>
</feature>
<feature type="region of interest" description="Disordered" evidence="1">
    <location>
        <begin position="807"/>
        <end position="920"/>
    </location>
</feature>